<feature type="transmembrane region" description="Helical" evidence="1">
    <location>
        <begin position="73"/>
        <end position="97"/>
    </location>
</feature>
<keyword evidence="1" id="KW-1133">Transmembrane helix</keyword>
<evidence type="ECO:0000313" key="2">
    <source>
        <dbReference type="EMBL" id="MBV0901890.1"/>
    </source>
</evidence>
<reference evidence="2" key="1">
    <citation type="submission" date="2021-06" db="EMBL/GenBank/DDBJ databases">
        <title>New haloarchaea isolates fom saline soil.</title>
        <authorList>
            <person name="Duran-Viseras A."/>
            <person name="Sanchez-Porro C.S."/>
            <person name="Ventosa A."/>
        </authorList>
    </citation>
    <scope>NUCLEOTIDE SEQUENCE</scope>
    <source>
        <strain evidence="2">JCM 18369</strain>
    </source>
</reference>
<keyword evidence="3" id="KW-1185">Reference proteome</keyword>
<name>A0AA41G0C8_9EURY</name>
<dbReference type="RefSeq" id="WP_162413076.1">
    <property type="nucleotide sequence ID" value="NZ_JAHQXE010000002.1"/>
</dbReference>
<protein>
    <submittedName>
        <fullName evidence="2">Uncharacterized protein</fullName>
    </submittedName>
</protein>
<proteinExistence type="predicted"/>
<gene>
    <name evidence="2" type="ORF">KTS37_08820</name>
</gene>
<dbReference type="Pfam" id="PF24365">
    <property type="entry name" value="DUF7521"/>
    <property type="match status" value="1"/>
</dbReference>
<feature type="transmembrane region" description="Helical" evidence="1">
    <location>
        <begin position="12"/>
        <end position="31"/>
    </location>
</feature>
<dbReference type="EMBL" id="JAHQXE010000002">
    <property type="protein sequence ID" value="MBV0901890.1"/>
    <property type="molecule type" value="Genomic_DNA"/>
</dbReference>
<evidence type="ECO:0000313" key="3">
    <source>
        <dbReference type="Proteomes" id="UP001166304"/>
    </source>
</evidence>
<organism evidence="2 3">
    <name type="scientific">Haloarcula salina</name>
    <dbReference type="NCBI Taxonomy" id="1429914"/>
    <lineage>
        <taxon>Archaea</taxon>
        <taxon>Methanobacteriati</taxon>
        <taxon>Methanobacteriota</taxon>
        <taxon>Stenosarchaea group</taxon>
        <taxon>Halobacteria</taxon>
        <taxon>Halobacteriales</taxon>
        <taxon>Haloarculaceae</taxon>
        <taxon>Haloarcula</taxon>
    </lineage>
</organism>
<dbReference type="InterPro" id="IPR055943">
    <property type="entry name" value="DUF7521"/>
</dbReference>
<evidence type="ECO:0000256" key="1">
    <source>
        <dbReference type="SAM" id="Phobius"/>
    </source>
</evidence>
<comment type="caution">
    <text evidence="2">The sequence shown here is derived from an EMBL/GenBank/DDBJ whole genome shotgun (WGS) entry which is preliminary data.</text>
</comment>
<keyword evidence="1" id="KW-0812">Transmembrane</keyword>
<dbReference type="AlphaFoldDB" id="A0AA41G0C8"/>
<accession>A0AA41G0C8</accession>
<keyword evidence="1" id="KW-0472">Membrane</keyword>
<dbReference type="Proteomes" id="UP001166304">
    <property type="component" value="Unassembled WGS sequence"/>
</dbReference>
<sequence>MPHIISSQVGIVVSKTLILILGGLITYYSYQAYNRTGSPQHKWLTYGFGVVTLGAVTGGVLDIAVSQFVGQDLLSVSVFTSSALTAIGLGIILYSLYVQ</sequence>
<feature type="transmembrane region" description="Helical" evidence="1">
    <location>
        <begin position="43"/>
        <end position="61"/>
    </location>
</feature>